<comment type="caution">
    <text evidence="9">The sequence shown here is derived from an EMBL/GenBank/DDBJ whole genome shotgun (WGS) entry which is preliminary data.</text>
</comment>
<sequence>MHALRIVMRLTCLAAASLRRRAVLPVHSFARSAAVVVDAASFVVVPPDHHRHCRRRRRFGGDTNNDRAGGGGGGGGGGSVGIAVPSSSSDPSCHRHPFGGGMMTTGVVGRRVLRAASRLVSDPRSTSATNDDSSARGTALSCPEKIPDDRSTASRRPEIVVISNYSTDEEEASSSSSLEEEEEEDSRRYLCYLLRSVNRPESTYIGITTNVNRRIRQHNGELKNGGARRTRRYRPWEYVVLIDGFTDRTTAMRFEWHWQHVARSKVFREAVGSDALARKMKRRTGVFARLEELRILLNLCYPSFFDDDEDASFPPLTVYFIEEEYRDSYNNGGRSGGGEVGDDNNSNVGVLRSLDEIPIVEGKSTRRGTMMPMMVGKPFGLGRRNHLWTKIDLGGCHRRLGEYVSRNGHMRSGSRYGTTWALNAMAGANVQGTENDADLERVVKVPSKFKPYPFPYHEELVVRIESLTNLGFGIARVELDEDIDEGAVPREDGEGGSRAEEGPRKWVVFCPNVIPGELVRVRIYRNFASYSDADLLQIIEPSSDRVEPACSLATVCGGCQYQHITIERQRKMKTVQVQELFERLGGLSPTEFPPVLDTIGTGEVFGYRSKITPHYDAPVRKRAHKRAQGDGDTTTTGNACEIGPIGFKEKASHRLVDVPYCHIATPKINVALDRLREEKREEARRGLLKKPTKGATLLLRDSNGVVETNHTAYVNTTVKDLVFRFQAGNFFQNNPFMLDLMVDLVVEAATKASPGGKTMTHLIDCYCGSGLFCIGSSSSFDVCVGIEVNEMAISEARENAALNGIRNCDFVAASAEAIFSSKVPVGVGAFGGEDGDESRGLLVGDFPRDSTVVVVDPPRKGCSEEFLHQLNEYRPARVVYMSCDPATQARDAKFLLSFGYSVVSIQPFDLFPQTRHIECLAVFERKDREVN</sequence>
<keyword evidence="10" id="KW-1185">Reference proteome</keyword>
<dbReference type="InterPro" id="IPR025795">
    <property type="entry name" value="tRNA_(uracil-5-)_MeTrfase"/>
</dbReference>
<feature type="compositionally biased region" description="Gly residues" evidence="6">
    <location>
        <begin position="68"/>
        <end position="80"/>
    </location>
</feature>
<dbReference type="Gene3D" id="2.40.50.140">
    <property type="entry name" value="Nucleic acid-binding proteins"/>
    <property type="match status" value="1"/>
</dbReference>
<dbReference type="Gene3D" id="3.40.50.150">
    <property type="entry name" value="Vaccinia Virus protein VP39"/>
    <property type="match status" value="2"/>
</dbReference>
<evidence type="ECO:0000256" key="5">
    <source>
        <dbReference type="PROSITE-ProRule" id="PRU10015"/>
    </source>
</evidence>
<dbReference type="GO" id="GO:0008173">
    <property type="term" value="F:RNA methyltransferase activity"/>
    <property type="evidence" value="ECO:0007669"/>
    <property type="project" value="UniProtKB-ARBA"/>
</dbReference>
<name>A0ABD3PWZ9_9STRA</name>
<dbReference type="InterPro" id="IPR010280">
    <property type="entry name" value="U5_MeTrfase_fam"/>
</dbReference>
<feature type="compositionally biased region" description="Basic and acidic residues" evidence="6">
    <location>
        <begin position="145"/>
        <end position="158"/>
    </location>
</feature>
<keyword evidence="1 4" id="KW-0489">Methyltransferase</keyword>
<keyword evidence="2 4" id="KW-0808">Transferase</keyword>
<keyword evidence="3 4" id="KW-0949">S-adenosyl-L-methionine</keyword>
<feature type="binding site" evidence="4">
    <location>
        <position position="787"/>
    </location>
    <ligand>
        <name>S-adenosyl-L-methionine</name>
        <dbReference type="ChEBI" id="CHEBI:59789"/>
    </ligand>
</feature>
<gene>
    <name evidence="9" type="ORF">ACHAW5_005144</name>
</gene>
<feature type="active site" description="Nucleophile" evidence="4">
    <location>
        <position position="883"/>
    </location>
</feature>
<dbReference type="PROSITE" id="PS01230">
    <property type="entry name" value="TRMA_1"/>
    <property type="match status" value="1"/>
</dbReference>
<dbReference type="InterPro" id="IPR030390">
    <property type="entry name" value="MeTrfase_TrmA_AS"/>
</dbReference>
<dbReference type="InterPro" id="IPR029063">
    <property type="entry name" value="SAM-dependent_MTases_sf"/>
</dbReference>
<dbReference type="Gene3D" id="3.40.1440.10">
    <property type="entry name" value="GIY-YIG endonuclease"/>
    <property type="match status" value="1"/>
</dbReference>
<accession>A0ABD3PWZ9</accession>
<dbReference type="InterPro" id="IPR035901">
    <property type="entry name" value="GIY-YIG_endonuc_sf"/>
</dbReference>
<evidence type="ECO:0000256" key="3">
    <source>
        <dbReference type="ARBA" id="ARBA00022691"/>
    </source>
</evidence>
<dbReference type="Pfam" id="PF01541">
    <property type="entry name" value="GIY-YIG"/>
    <property type="match status" value="1"/>
</dbReference>
<evidence type="ECO:0000313" key="9">
    <source>
        <dbReference type="EMBL" id="KAL3792515.1"/>
    </source>
</evidence>
<feature type="domain" description="GIY-YIG" evidence="7">
    <location>
        <begin position="187"/>
        <end position="269"/>
    </location>
</feature>
<evidence type="ECO:0000259" key="8">
    <source>
        <dbReference type="PROSITE" id="PS50926"/>
    </source>
</evidence>
<comment type="similarity">
    <text evidence="4">Belongs to the class I-like SAM-binding methyltransferase superfamily. RNA M5U methyltransferase family.</text>
</comment>
<dbReference type="GO" id="GO:0009451">
    <property type="term" value="P:RNA modification"/>
    <property type="evidence" value="ECO:0007669"/>
    <property type="project" value="UniProtKB-ARBA"/>
</dbReference>
<evidence type="ECO:0000256" key="2">
    <source>
        <dbReference type="ARBA" id="ARBA00022679"/>
    </source>
</evidence>
<dbReference type="PROSITE" id="PS51622">
    <property type="entry name" value="SAM_MT_RNA_M5U_2"/>
    <property type="match status" value="1"/>
</dbReference>
<feature type="binding site" evidence="4">
    <location>
        <position position="766"/>
    </location>
    <ligand>
        <name>S-adenosyl-L-methionine</name>
        <dbReference type="ChEBI" id="CHEBI:59789"/>
    </ligand>
</feature>
<feature type="domain" description="TRAM" evidence="8">
    <location>
        <begin position="467"/>
        <end position="537"/>
    </location>
</feature>
<evidence type="ECO:0000256" key="6">
    <source>
        <dbReference type="SAM" id="MobiDB-lite"/>
    </source>
</evidence>
<organism evidence="9 10">
    <name type="scientific">Stephanodiscus triporus</name>
    <dbReference type="NCBI Taxonomy" id="2934178"/>
    <lineage>
        <taxon>Eukaryota</taxon>
        <taxon>Sar</taxon>
        <taxon>Stramenopiles</taxon>
        <taxon>Ochrophyta</taxon>
        <taxon>Bacillariophyta</taxon>
        <taxon>Coscinodiscophyceae</taxon>
        <taxon>Thalassiosirophycidae</taxon>
        <taxon>Stephanodiscales</taxon>
        <taxon>Stephanodiscaceae</taxon>
        <taxon>Stephanodiscus</taxon>
    </lineage>
</organism>
<dbReference type="Gene3D" id="2.40.50.1070">
    <property type="match status" value="1"/>
</dbReference>
<dbReference type="PROSITE" id="PS01231">
    <property type="entry name" value="TRMA_2"/>
    <property type="match status" value="1"/>
</dbReference>
<feature type="region of interest" description="Disordered" evidence="6">
    <location>
        <begin position="118"/>
        <end position="183"/>
    </location>
</feature>
<dbReference type="Pfam" id="PF05958">
    <property type="entry name" value="tRNA_U5-meth_tr"/>
    <property type="match status" value="1"/>
</dbReference>
<feature type="binding site" evidence="4">
    <location>
        <position position="856"/>
    </location>
    <ligand>
        <name>S-adenosyl-L-methionine</name>
        <dbReference type="ChEBI" id="CHEBI:59789"/>
    </ligand>
</feature>
<proteinExistence type="inferred from homology"/>
<dbReference type="GO" id="GO:0008757">
    <property type="term" value="F:S-adenosylmethionine-dependent methyltransferase activity"/>
    <property type="evidence" value="ECO:0007669"/>
    <property type="project" value="UniProtKB-ARBA"/>
</dbReference>
<dbReference type="CDD" id="cd10455">
    <property type="entry name" value="GIY-YIG_SLX1"/>
    <property type="match status" value="1"/>
</dbReference>
<evidence type="ECO:0008006" key="11">
    <source>
        <dbReference type="Google" id="ProtNLM"/>
    </source>
</evidence>
<feature type="compositionally biased region" description="Polar residues" evidence="6">
    <location>
        <begin position="123"/>
        <end position="136"/>
    </location>
</feature>
<dbReference type="InterPro" id="IPR002792">
    <property type="entry name" value="TRAM_dom"/>
</dbReference>
<dbReference type="GO" id="GO:0032259">
    <property type="term" value="P:methylation"/>
    <property type="evidence" value="ECO:0007669"/>
    <property type="project" value="UniProtKB-KW"/>
</dbReference>
<feature type="region of interest" description="Disordered" evidence="6">
    <location>
        <begin position="50"/>
        <end position="101"/>
    </location>
</feature>
<dbReference type="PROSITE" id="PS51687">
    <property type="entry name" value="SAM_MT_RNA_M5U"/>
    <property type="match status" value="1"/>
</dbReference>
<feature type="binding site" evidence="4">
    <location>
        <position position="732"/>
    </location>
    <ligand>
        <name>S-adenosyl-L-methionine</name>
        <dbReference type="ChEBI" id="CHEBI:59789"/>
    </ligand>
</feature>
<dbReference type="PANTHER" id="PTHR11061:SF30">
    <property type="entry name" value="TRNA (URACIL(54)-C(5))-METHYLTRANSFERASE"/>
    <property type="match status" value="1"/>
</dbReference>
<reference evidence="9 10" key="1">
    <citation type="submission" date="2024-10" db="EMBL/GenBank/DDBJ databases">
        <title>Updated reference genomes for cyclostephanoid diatoms.</title>
        <authorList>
            <person name="Roberts W.R."/>
            <person name="Alverson A.J."/>
        </authorList>
    </citation>
    <scope>NUCLEOTIDE SEQUENCE [LARGE SCALE GENOMIC DNA]</scope>
    <source>
        <strain evidence="9 10">AJA276-08</strain>
    </source>
</reference>
<dbReference type="SUPFAM" id="SSF82771">
    <property type="entry name" value="GIY-YIG endonuclease"/>
    <property type="match status" value="1"/>
</dbReference>
<evidence type="ECO:0000259" key="7">
    <source>
        <dbReference type="PROSITE" id="PS50164"/>
    </source>
</evidence>
<dbReference type="Proteomes" id="UP001530315">
    <property type="component" value="Unassembled WGS sequence"/>
</dbReference>
<dbReference type="GO" id="GO:0006396">
    <property type="term" value="P:RNA processing"/>
    <property type="evidence" value="ECO:0007669"/>
    <property type="project" value="UniProtKB-ARBA"/>
</dbReference>
<dbReference type="InterPro" id="IPR030391">
    <property type="entry name" value="MeTrfase_TrmA_CS"/>
</dbReference>
<evidence type="ECO:0000313" key="10">
    <source>
        <dbReference type="Proteomes" id="UP001530315"/>
    </source>
</evidence>
<dbReference type="InterPro" id="IPR012340">
    <property type="entry name" value="NA-bd_OB-fold"/>
</dbReference>
<feature type="active site" evidence="5">
    <location>
        <position position="883"/>
    </location>
</feature>
<dbReference type="PANTHER" id="PTHR11061">
    <property type="entry name" value="RNA M5U METHYLTRANSFERASE"/>
    <property type="match status" value="1"/>
</dbReference>
<dbReference type="AlphaFoldDB" id="A0ABD3PWZ9"/>
<dbReference type="SUPFAM" id="SSF53335">
    <property type="entry name" value="S-adenosyl-L-methionine-dependent methyltransferases"/>
    <property type="match status" value="1"/>
</dbReference>
<dbReference type="PROSITE" id="PS50164">
    <property type="entry name" value="GIY_YIG"/>
    <property type="match status" value="1"/>
</dbReference>
<feature type="compositionally biased region" description="Acidic residues" evidence="6">
    <location>
        <begin position="167"/>
        <end position="183"/>
    </location>
</feature>
<evidence type="ECO:0000256" key="4">
    <source>
        <dbReference type="PROSITE-ProRule" id="PRU01024"/>
    </source>
</evidence>
<evidence type="ECO:0000256" key="1">
    <source>
        <dbReference type="ARBA" id="ARBA00022603"/>
    </source>
</evidence>
<dbReference type="EMBL" id="JALLAZ020000553">
    <property type="protein sequence ID" value="KAL3792515.1"/>
    <property type="molecule type" value="Genomic_DNA"/>
</dbReference>
<dbReference type="PROSITE" id="PS50926">
    <property type="entry name" value="TRAM"/>
    <property type="match status" value="1"/>
</dbReference>
<dbReference type="InterPro" id="IPR000305">
    <property type="entry name" value="GIY-YIG_endonuc"/>
</dbReference>
<protein>
    <recommendedName>
        <fullName evidence="11">GIY-YIG domain-containing protein</fullName>
    </recommendedName>
</protein>